<organism evidence="3 4">
    <name type="scientific">Streptomyces violascens</name>
    <dbReference type="NCBI Taxonomy" id="67381"/>
    <lineage>
        <taxon>Bacteria</taxon>
        <taxon>Bacillati</taxon>
        <taxon>Actinomycetota</taxon>
        <taxon>Actinomycetes</taxon>
        <taxon>Kitasatosporales</taxon>
        <taxon>Streptomycetaceae</taxon>
        <taxon>Streptomyces</taxon>
    </lineage>
</organism>
<sequence>MPDGPYFFLSYASATGRGGGGPDPDMWVGRLFEDLCRSVAELTALPAGTPCGFMDRGPRPGGDWSEQLGRSLASCRVFVPLFSPRYFASEWCGKEWYAFAQRAIRHRAATNRPADAIVPALWIPVPPGQLPLPAEQLRFDHRDLGERYAADGLYGLIKLRLFAEEYHRAVHCLARHIVGAAHAGRVGPGRPLDHRTLPSAFGTAASPRPLRVTVAAPTRDELPEGRDGVYYGQSPLDWNPYHPDTQRPLALVAADIAGSLNYRPTIASFDNESPPGQEKEPPVRPEVLLVDRWALRDENRRARLAALDAADRPWISVVVPWNRDDPQSRAAADELTARTAATLPSRASHGRPACRAAARGVESIDAFEELLPHVVEAAAQQYLRHAPAHPPAGRPPRQRPRLIGPMDHGPEAGHRTAQPHDALDGAPDVEDTDDSQP</sequence>
<dbReference type="NCBIfam" id="NF040588">
    <property type="entry name" value="FxsC_Nterm"/>
    <property type="match status" value="1"/>
</dbReference>
<dbReference type="Gene3D" id="3.40.50.10140">
    <property type="entry name" value="Toll/interleukin-1 receptor homology (TIR) domain"/>
    <property type="match status" value="1"/>
</dbReference>
<gene>
    <name evidence="3" type="ORF">Sviol_15550</name>
</gene>
<name>A0ABQ3QIM8_9ACTN</name>
<evidence type="ECO:0000256" key="1">
    <source>
        <dbReference type="SAM" id="MobiDB-lite"/>
    </source>
</evidence>
<dbReference type="InterPro" id="IPR035897">
    <property type="entry name" value="Toll_tir_struct_dom_sf"/>
</dbReference>
<dbReference type="Pfam" id="PF13676">
    <property type="entry name" value="TIR_2"/>
    <property type="match status" value="1"/>
</dbReference>
<accession>A0ABQ3QIM8</accession>
<dbReference type="Proteomes" id="UP001050808">
    <property type="component" value="Unassembled WGS sequence"/>
</dbReference>
<proteinExistence type="predicted"/>
<dbReference type="SUPFAM" id="SSF52200">
    <property type="entry name" value="Toll/Interleukin receptor TIR domain"/>
    <property type="match status" value="1"/>
</dbReference>
<dbReference type="EMBL" id="BNDY01000002">
    <property type="protein sequence ID" value="GHI37147.1"/>
    <property type="molecule type" value="Genomic_DNA"/>
</dbReference>
<evidence type="ECO:0000313" key="4">
    <source>
        <dbReference type="Proteomes" id="UP001050808"/>
    </source>
</evidence>
<feature type="compositionally biased region" description="Acidic residues" evidence="1">
    <location>
        <begin position="427"/>
        <end position="437"/>
    </location>
</feature>
<dbReference type="InterPro" id="IPR000157">
    <property type="entry name" value="TIR_dom"/>
</dbReference>
<dbReference type="InterPro" id="IPR026367">
    <property type="entry name" value="FxsC_C"/>
</dbReference>
<keyword evidence="4" id="KW-1185">Reference proteome</keyword>
<comment type="caution">
    <text evidence="3">The sequence shown here is derived from an EMBL/GenBank/DDBJ whole genome shotgun (WGS) entry which is preliminary data.</text>
</comment>
<reference evidence="3" key="1">
    <citation type="submission" date="2024-05" db="EMBL/GenBank/DDBJ databases">
        <title>Whole genome shotgun sequence of Streptomyces violascens NBRC 12920.</title>
        <authorList>
            <person name="Komaki H."/>
            <person name="Tamura T."/>
        </authorList>
    </citation>
    <scope>NUCLEOTIDE SEQUENCE</scope>
    <source>
        <strain evidence="3">NBRC 12920</strain>
    </source>
</reference>
<evidence type="ECO:0000313" key="3">
    <source>
        <dbReference type="EMBL" id="GHI37147.1"/>
    </source>
</evidence>
<dbReference type="InterPro" id="IPR047603">
    <property type="entry name" value="FxsC_N"/>
</dbReference>
<protein>
    <recommendedName>
        <fullName evidence="2">TIR domain-containing protein</fullName>
    </recommendedName>
</protein>
<dbReference type="PROSITE" id="PS50104">
    <property type="entry name" value="TIR"/>
    <property type="match status" value="1"/>
</dbReference>
<feature type="domain" description="TIR" evidence="2">
    <location>
        <begin position="3"/>
        <end position="148"/>
    </location>
</feature>
<evidence type="ECO:0000259" key="2">
    <source>
        <dbReference type="PROSITE" id="PS50104"/>
    </source>
</evidence>
<feature type="region of interest" description="Disordered" evidence="1">
    <location>
        <begin position="386"/>
        <end position="437"/>
    </location>
</feature>
<dbReference type="NCBIfam" id="TIGR04276">
    <property type="entry name" value="FxsC_Cterm"/>
    <property type="match status" value="1"/>
</dbReference>